<evidence type="ECO:0000256" key="15">
    <source>
        <dbReference type="ARBA" id="ARBA00023137"/>
    </source>
</evidence>
<dbReference type="GO" id="GO:0005524">
    <property type="term" value="F:ATP binding"/>
    <property type="evidence" value="ECO:0007669"/>
    <property type="project" value="UniProtKB-UniRule"/>
</dbReference>
<evidence type="ECO:0000256" key="17">
    <source>
        <dbReference type="ARBA" id="ARBA00023170"/>
    </source>
</evidence>
<keyword evidence="6" id="KW-0808">Transferase</keyword>
<evidence type="ECO:0000256" key="12">
    <source>
        <dbReference type="ARBA" id="ARBA00022840"/>
    </source>
</evidence>
<feature type="region of interest" description="Disordered" evidence="22">
    <location>
        <begin position="556"/>
        <end position="608"/>
    </location>
</feature>
<keyword evidence="16" id="KW-1015">Disulfide bond</keyword>
<dbReference type="SUPFAM" id="SSF48726">
    <property type="entry name" value="Immunoglobulin"/>
    <property type="match status" value="2"/>
</dbReference>
<feature type="domain" description="Ig-like" evidence="24">
    <location>
        <begin position="106"/>
        <end position="212"/>
    </location>
</feature>
<protein>
    <recommendedName>
        <fullName evidence="2">receptor protein-tyrosine kinase</fullName>
        <ecNumber evidence="2">2.7.10.1</ecNumber>
    </recommendedName>
</protein>
<evidence type="ECO:0000256" key="14">
    <source>
        <dbReference type="ARBA" id="ARBA00023136"/>
    </source>
</evidence>
<dbReference type="SUPFAM" id="SSF56112">
    <property type="entry name" value="Protein kinase-like (PK-like)"/>
    <property type="match status" value="1"/>
</dbReference>
<dbReference type="PROSITE" id="PS50835">
    <property type="entry name" value="IG_LIKE"/>
    <property type="match status" value="2"/>
</dbReference>
<dbReference type="InterPro" id="IPR050122">
    <property type="entry name" value="RTK"/>
</dbReference>
<dbReference type="PROSITE" id="PS00107">
    <property type="entry name" value="PROTEIN_KINASE_ATP"/>
    <property type="match status" value="1"/>
</dbReference>
<feature type="binding site" evidence="21">
    <location>
        <position position="478"/>
    </location>
    <ligand>
        <name>ATP</name>
        <dbReference type="ChEBI" id="CHEBI:30616"/>
    </ligand>
</feature>
<evidence type="ECO:0000256" key="16">
    <source>
        <dbReference type="ARBA" id="ARBA00023157"/>
    </source>
</evidence>
<keyword evidence="12 21" id="KW-0067">ATP-binding</keyword>
<dbReference type="GO" id="GO:0005886">
    <property type="term" value="C:plasma membrane"/>
    <property type="evidence" value="ECO:0007669"/>
    <property type="project" value="UniProtKB-SubCell"/>
</dbReference>
<dbReference type="InterPro" id="IPR000719">
    <property type="entry name" value="Prot_kinase_dom"/>
</dbReference>
<dbReference type="GO" id="GO:0001525">
    <property type="term" value="P:angiogenesis"/>
    <property type="evidence" value="ECO:0007669"/>
    <property type="project" value="UniProtKB-KW"/>
</dbReference>
<dbReference type="InterPro" id="IPR013783">
    <property type="entry name" value="Ig-like_fold"/>
</dbReference>
<dbReference type="SMART" id="SM00408">
    <property type="entry name" value="IGc2"/>
    <property type="match status" value="2"/>
</dbReference>
<keyword evidence="14" id="KW-0472">Membrane</keyword>
<dbReference type="InterPro" id="IPR017441">
    <property type="entry name" value="Protein_kinase_ATP_BS"/>
</dbReference>
<dbReference type="Gene3D" id="3.30.200.20">
    <property type="entry name" value="Phosphorylase Kinase, domain 1"/>
    <property type="match status" value="1"/>
</dbReference>
<evidence type="ECO:0000256" key="9">
    <source>
        <dbReference type="ARBA" id="ARBA00022737"/>
    </source>
</evidence>
<evidence type="ECO:0000256" key="1">
    <source>
        <dbReference type="ARBA" id="ARBA00004251"/>
    </source>
</evidence>
<evidence type="ECO:0000259" key="24">
    <source>
        <dbReference type="PROSITE" id="PS50835"/>
    </source>
</evidence>
<evidence type="ECO:0000256" key="21">
    <source>
        <dbReference type="PROSITE-ProRule" id="PRU10141"/>
    </source>
</evidence>
<feature type="domain" description="Protein kinase" evidence="23">
    <location>
        <begin position="444"/>
        <end position="824"/>
    </location>
</feature>
<dbReference type="Pfam" id="PF07714">
    <property type="entry name" value="PK_Tyr_Ser-Thr"/>
    <property type="match status" value="1"/>
</dbReference>
<dbReference type="InterPro" id="IPR003598">
    <property type="entry name" value="Ig_sub2"/>
</dbReference>
<dbReference type="CDD" id="cd00096">
    <property type="entry name" value="Ig"/>
    <property type="match status" value="1"/>
</dbReference>
<evidence type="ECO:0000256" key="10">
    <source>
        <dbReference type="ARBA" id="ARBA00022741"/>
    </source>
</evidence>
<feature type="compositionally biased region" description="Acidic residues" evidence="22">
    <location>
        <begin position="592"/>
        <end position="603"/>
    </location>
</feature>
<feature type="region of interest" description="Disordered" evidence="22">
    <location>
        <begin position="1"/>
        <end position="20"/>
    </location>
</feature>
<sequence>MEIKQEMGGAEEMKEGKRVLESTPKVSCLAPKDGCEKPPPSSWIGVREKTGVTSTHNPVLSISHRQEVLGGKRKIIGVLTVGEAQISGIFRCVTANLWGKDELDFPFFVTDVNGDLVTSLEGEAREGGDLRLLCVANRHLYSDLSWSKVTNQSAGGGGTLLPDGELAEGPFSHTLHLQLKNVTMQDSGTYRCSAKHLLTGEHALLDTTVAVTVLQAPVLLRSLSDHTVNVSNSITLQCPAKGVPKPQVTWYKNHRQLQQESGIMLFPLEGTLHIDRITVEDQGLYTCEVTNQRGSVESSAHIWVESKEGNRLPVSFPTDGLGCMCTFPCLAPSIEMLQDLQELLKLQSQAQYLKLLHLEPILFPIDSSESLALEIPTLACTCAVAMLFWLFLTLLIRKLKQPISATGKTECLPVTLCPGEGLPVKHCNRLKYEPGRWEFPRERLKLEKLLGRGAFGRVFQASAFGIGNSPSFTTVAVKMLKEGATASEHKALMSELQILSHIGPHLNVVNVLGACTKPGGPLMVIVEYCKFGNLSAYLKSKRDLFLFHRVSPQASREEEEGGIDGGKDRLVRVPSGQSRASSGFSEERGELSEEEEEEEESDCAAETSSHLHLEDLISYSYQVARGMDFLSSRKQENESEKNSLAMMMEILLNKAIISRDLQLYSLMCACWEGQPEDRPTFPILVEILGDLLQTCVLQDGKDYIPVDGFISAHLYLDTCQKALMNSSYISSGNMKAVSTFQDLHDASRDENPSDSGMVLPSEELKGAEGFETKNIFKQVPFVSVAPPGERGSSARVVFSVWSSSSLLESGPPGWSFASVHINAG</sequence>
<evidence type="ECO:0000256" key="4">
    <source>
        <dbReference type="ARBA" id="ARBA00022553"/>
    </source>
</evidence>
<evidence type="ECO:0000256" key="18">
    <source>
        <dbReference type="ARBA" id="ARBA00023180"/>
    </source>
</evidence>
<keyword evidence="3" id="KW-1003">Cell membrane</keyword>
<keyword evidence="7" id="KW-0812">Transmembrane</keyword>
<dbReference type="OrthoDB" id="10059496at2759"/>
<comment type="caution">
    <text evidence="25">The sequence shown here is derived from an EMBL/GenBank/DDBJ whole genome shotgun (WGS) entry which is preliminary data.</text>
</comment>
<dbReference type="GO" id="GO:0004714">
    <property type="term" value="F:transmembrane receptor protein tyrosine kinase activity"/>
    <property type="evidence" value="ECO:0007669"/>
    <property type="project" value="UniProtKB-EC"/>
</dbReference>
<dbReference type="GO" id="GO:0019838">
    <property type="term" value="F:growth factor binding"/>
    <property type="evidence" value="ECO:0007669"/>
    <property type="project" value="TreeGrafter"/>
</dbReference>
<keyword evidence="17" id="KW-0675">Receptor</keyword>
<evidence type="ECO:0000256" key="13">
    <source>
        <dbReference type="ARBA" id="ARBA00022989"/>
    </source>
</evidence>
<dbReference type="FunFam" id="2.60.40.10:FF:000143">
    <property type="entry name" value="Vascular endothelial growth factor receptor 3"/>
    <property type="match status" value="1"/>
</dbReference>
<evidence type="ECO:0000256" key="20">
    <source>
        <dbReference type="ARBA" id="ARBA00056965"/>
    </source>
</evidence>
<reference evidence="25 26" key="1">
    <citation type="journal article" date="2019" name="Sci. Data">
        <title>Hybrid genome assembly and annotation of Danionella translucida.</title>
        <authorList>
            <person name="Kadobianskyi M."/>
            <person name="Schulze L."/>
            <person name="Schuelke M."/>
            <person name="Judkewitz B."/>
        </authorList>
    </citation>
    <scope>NUCLEOTIDE SEQUENCE [LARGE SCALE GENOMIC DNA]</scope>
    <source>
        <strain evidence="25 26">Bolton</strain>
    </source>
</reference>
<dbReference type="InterPro" id="IPR041348">
    <property type="entry name" value="VEGFR-2_TMD"/>
</dbReference>
<evidence type="ECO:0000259" key="23">
    <source>
        <dbReference type="PROSITE" id="PS50011"/>
    </source>
</evidence>
<evidence type="ECO:0000256" key="5">
    <source>
        <dbReference type="ARBA" id="ARBA00022657"/>
    </source>
</evidence>
<evidence type="ECO:0000256" key="8">
    <source>
        <dbReference type="ARBA" id="ARBA00022729"/>
    </source>
</evidence>
<dbReference type="InterPro" id="IPR011009">
    <property type="entry name" value="Kinase-like_dom_sf"/>
</dbReference>
<organism evidence="25 26">
    <name type="scientific">Danionella cerebrum</name>
    <dbReference type="NCBI Taxonomy" id="2873325"/>
    <lineage>
        <taxon>Eukaryota</taxon>
        <taxon>Metazoa</taxon>
        <taxon>Chordata</taxon>
        <taxon>Craniata</taxon>
        <taxon>Vertebrata</taxon>
        <taxon>Euteleostomi</taxon>
        <taxon>Actinopterygii</taxon>
        <taxon>Neopterygii</taxon>
        <taxon>Teleostei</taxon>
        <taxon>Ostariophysi</taxon>
        <taxon>Cypriniformes</taxon>
        <taxon>Danionidae</taxon>
        <taxon>Danioninae</taxon>
        <taxon>Danionella</taxon>
    </lineage>
</organism>
<keyword evidence="11" id="KW-0418">Kinase</keyword>
<keyword evidence="4" id="KW-0597">Phosphoprotein</keyword>
<name>A0A553PEF9_9TELE</name>
<evidence type="ECO:0000256" key="2">
    <source>
        <dbReference type="ARBA" id="ARBA00011902"/>
    </source>
</evidence>
<evidence type="ECO:0000313" key="25">
    <source>
        <dbReference type="EMBL" id="TRY76058.1"/>
    </source>
</evidence>
<keyword evidence="9" id="KW-0677">Repeat</keyword>
<dbReference type="Gene3D" id="2.60.40.10">
    <property type="entry name" value="Immunoglobulins"/>
    <property type="match status" value="3"/>
</dbReference>
<dbReference type="PROSITE" id="PS50011">
    <property type="entry name" value="PROTEIN_KINASE_DOM"/>
    <property type="match status" value="1"/>
</dbReference>
<dbReference type="FunFam" id="3.30.200.20:FF:000593">
    <property type="entry name" value="Predicted protein"/>
    <property type="match status" value="1"/>
</dbReference>
<keyword evidence="5" id="KW-0037">Angiogenesis</keyword>
<keyword evidence="13" id="KW-1133">Transmembrane helix</keyword>
<comment type="subcellular location">
    <subcellularLocation>
        <location evidence="1">Cell membrane</location>
        <topology evidence="1">Single-pass type I membrane protein</topology>
    </subcellularLocation>
</comment>
<keyword evidence="26" id="KW-1185">Reference proteome</keyword>
<keyword evidence="19" id="KW-0393">Immunoglobulin domain</keyword>
<dbReference type="InterPro" id="IPR007110">
    <property type="entry name" value="Ig-like_dom"/>
</dbReference>
<evidence type="ECO:0000313" key="26">
    <source>
        <dbReference type="Proteomes" id="UP000316079"/>
    </source>
</evidence>
<dbReference type="SMART" id="SM00409">
    <property type="entry name" value="IG"/>
    <property type="match status" value="2"/>
</dbReference>
<keyword evidence="15" id="KW-0829">Tyrosine-protein kinase</keyword>
<evidence type="ECO:0000256" key="19">
    <source>
        <dbReference type="ARBA" id="ARBA00023319"/>
    </source>
</evidence>
<evidence type="ECO:0000256" key="3">
    <source>
        <dbReference type="ARBA" id="ARBA00022475"/>
    </source>
</evidence>
<dbReference type="PANTHER" id="PTHR24416:SF600">
    <property type="entry name" value="PDGF- AND VEGF-RECEPTOR RELATED, ISOFORM J"/>
    <property type="match status" value="1"/>
</dbReference>
<dbReference type="Pfam" id="PF17988">
    <property type="entry name" value="VEGFR-2_TMD"/>
    <property type="match status" value="1"/>
</dbReference>
<dbReference type="GO" id="GO:0007169">
    <property type="term" value="P:cell surface receptor protein tyrosine kinase signaling pathway"/>
    <property type="evidence" value="ECO:0007669"/>
    <property type="project" value="TreeGrafter"/>
</dbReference>
<keyword evidence="18" id="KW-0325">Glycoprotein</keyword>
<dbReference type="InterPro" id="IPR003599">
    <property type="entry name" value="Ig_sub"/>
</dbReference>
<dbReference type="AlphaFoldDB" id="A0A553PEF9"/>
<dbReference type="GO" id="GO:0043235">
    <property type="term" value="C:receptor complex"/>
    <property type="evidence" value="ECO:0007669"/>
    <property type="project" value="TreeGrafter"/>
</dbReference>
<evidence type="ECO:0000256" key="6">
    <source>
        <dbReference type="ARBA" id="ARBA00022679"/>
    </source>
</evidence>
<dbReference type="Pfam" id="PF07679">
    <property type="entry name" value="I-set"/>
    <property type="match status" value="1"/>
</dbReference>
<dbReference type="InterPro" id="IPR001245">
    <property type="entry name" value="Ser-Thr/Tyr_kinase_cat_dom"/>
</dbReference>
<comment type="function">
    <text evidence="20">Receptor for basic fibroblast growth factor.</text>
</comment>
<keyword evidence="10 21" id="KW-0547">Nucleotide-binding</keyword>
<feature type="domain" description="Ig-like" evidence="24">
    <location>
        <begin position="217"/>
        <end position="303"/>
    </location>
</feature>
<gene>
    <name evidence="25" type="ORF">DNTS_012277</name>
</gene>
<dbReference type="PANTHER" id="PTHR24416">
    <property type="entry name" value="TYROSINE-PROTEIN KINASE RECEPTOR"/>
    <property type="match status" value="1"/>
</dbReference>
<dbReference type="InterPro" id="IPR036179">
    <property type="entry name" value="Ig-like_dom_sf"/>
</dbReference>
<dbReference type="InterPro" id="IPR013098">
    <property type="entry name" value="Ig_I-set"/>
</dbReference>
<dbReference type="EC" id="2.7.10.1" evidence="2"/>
<keyword evidence="8" id="KW-0732">Signal</keyword>
<dbReference type="EMBL" id="SRMA01026706">
    <property type="protein sequence ID" value="TRY76058.1"/>
    <property type="molecule type" value="Genomic_DNA"/>
</dbReference>
<evidence type="ECO:0000256" key="7">
    <source>
        <dbReference type="ARBA" id="ARBA00022692"/>
    </source>
</evidence>
<dbReference type="STRING" id="623744.A0A553PEF9"/>
<evidence type="ECO:0000256" key="22">
    <source>
        <dbReference type="SAM" id="MobiDB-lite"/>
    </source>
</evidence>
<evidence type="ECO:0000256" key="11">
    <source>
        <dbReference type="ARBA" id="ARBA00022777"/>
    </source>
</evidence>
<proteinExistence type="predicted"/>
<dbReference type="Proteomes" id="UP000316079">
    <property type="component" value="Unassembled WGS sequence"/>
</dbReference>
<accession>A0A553PEF9</accession>